<dbReference type="OrthoDB" id="10020858at2759"/>
<keyword evidence="3" id="KW-1185">Reference proteome</keyword>
<name>A0A7R8CCU6_LEPSM</name>
<dbReference type="Pfam" id="PF15280">
    <property type="entry name" value="BORA_N"/>
    <property type="match status" value="1"/>
</dbReference>
<dbReference type="AlphaFoldDB" id="A0A7R8CCU6"/>
<proteinExistence type="predicted"/>
<accession>A0A7R8CCU6</accession>
<feature type="compositionally biased region" description="Low complexity" evidence="1">
    <location>
        <begin position="45"/>
        <end position="74"/>
    </location>
</feature>
<dbReference type="EMBL" id="HG994580">
    <property type="protein sequence ID" value="CAF2769540.1"/>
    <property type="molecule type" value="Genomic_DNA"/>
</dbReference>
<sequence length="211" mass="23503">MNERSNESPSSPIEKENMEPFHFGNKGMRMLMMPLEVQRLINENSSSSSGSSPGPNSSSAGISSPPSSASPRGPLKTIIRYGTDPNLSSPPLRIQHSIHQITNVPPPFSSKKTRTPSGPRLNPFETAREDLHLPVIMSPSIFATVQSPSQVNDDHFWSLEDRAALFFSSSHFGGLSLEQEERKLDPETEIKTQEALNRYFDHHHQIYLSSH</sequence>
<dbReference type="PRINTS" id="PR02038">
    <property type="entry name" value="AURORABORA"/>
</dbReference>
<dbReference type="InterPro" id="IPR023252">
    <property type="entry name" value="Aurora_borealis_protein"/>
</dbReference>
<evidence type="ECO:0000256" key="1">
    <source>
        <dbReference type="SAM" id="MobiDB-lite"/>
    </source>
</evidence>
<evidence type="ECO:0000313" key="2">
    <source>
        <dbReference type="EMBL" id="CAF2769540.1"/>
    </source>
</evidence>
<dbReference type="Proteomes" id="UP000675881">
    <property type="component" value="Chromosome 1"/>
</dbReference>
<reference evidence="2" key="1">
    <citation type="submission" date="2021-02" db="EMBL/GenBank/DDBJ databases">
        <authorList>
            <person name="Bekaert M."/>
        </authorList>
    </citation>
    <scope>NUCLEOTIDE SEQUENCE</scope>
    <source>
        <strain evidence="2">IoA-00</strain>
    </source>
</reference>
<gene>
    <name evidence="2" type="ORF">LSAA_876</name>
</gene>
<evidence type="ECO:0000313" key="3">
    <source>
        <dbReference type="Proteomes" id="UP000675881"/>
    </source>
</evidence>
<protein>
    <submittedName>
        <fullName evidence="2">(salmon louse) hypothetical protein</fullName>
    </submittedName>
</protein>
<feature type="region of interest" description="Disordered" evidence="1">
    <location>
        <begin position="1"/>
        <end position="86"/>
    </location>
</feature>
<organism evidence="2 3">
    <name type="scientific">Lepeophtheirus salmonis</name>
    <name type="common">Salmon louse</name>
    <name type="synonym">Caligus salmonis</name>
    <dbReference type="NCBI Taxonomy" id="72036"/>
    <lineage>
        <taxon>Eukaryota</taxon>
        <taxon>Metazoa</taxon>
        <taxon>Ecdysozoa</taxon>
        <taxon>Arthropoda</taxon>
        <taxon>Crustacea</taxon>
        <taxon>Multicrustacea</taxon>
        <taxon>Hexanauplia</taxon>
        <taxon>Copepoda</taxon>
        <taxon>Siphonostomatoida</taxon>
        <taxon>Caligidae</taxon>
        <taxon>Lepeophtheirus</taxon>
    </lineage>
</organism>